<accession>A0A6A5T5W8</accession>
<protein>
    <submittedName>
        <fullName evidence="2">Uncharacterized protein</fullName>
    </submittedName>
</protein>
<dbReference type="EMBL" id="ML975997">
    <property type="protein sequence ID" value="KAF1948013.1"/>
    <property type="molecule type" value="Genomic_DNA"/>
</dbReference>
<name>A0A6A5T5W8_9PLEO</name>
<dbReference type="Proteomes" id="UP000800038">
    <property type="component" value="Unassembled WGS sequence"/>
</dbReference>
<reference evidence="2" key="1">
    <citation type="journal article" date="2020" name="Stud. Mycol.">
        <title>101 Dothideomycetes genomes: a test case for predicting lifestyles and emergence of pathogens.</title>
        <authorList>
            <person name="Haridas S."/>
            <person name="Albert R."/>
            <person name="Binder M."/>
            <person name="Bloem J."/>
            <person name="Labutti K."/>
            <person name="Salamov A."/>
            <person name="Andreopoulos B."/>
            <person name="Baker S."/>
            <person name="Barry K."/>
            <person name="Bills G."/>
            <person name="Bluhm B."/>
            <person name="Cannon C."/>
            <person name="Castanera R."/>
            <person name="Culley D."/>
            <person name="Daum C."/>
            <person name="Ezra D."/>
            <person name="Gonzalez J."/>
            <person name="Henrissat B."/>
            <person name="Kuo A."/>
            <person name="Liang C."/>
            <person name="Lipzen A."/>
            <person name="Lutzoni F."/>
            <person name="Magnuson J."/>
            <person name="Mondo S."/>
            <person name="Nolan M."/>
            <person name="Ohm R."/>
            <person name="Pangilinan J."/>
            <person name="Park H.-J."/>
            <person name="Ramirez L."/>
            <person name="Alfaro M."/>
            <person name="Sun H."/>
            <person name="Tritt A."/>
            <person name="Yoshinaga Y."/>
            <person name="Zwiers L.-H."/>
            <person name="Turgeon B."/>
            <person name="Goodwin S."/>
            <person name="Spatafora J."/>
            <person name="Crous P."/>
            <person name="Grigoriev I."/>
        </authorList>
    </citation>
    <scope>NUCLEOTIDE SEQUENCE</scope>
    <source>
        <strain evidence="2">CBS 161.51</strain>
    </source>
</reference>
<sequence length="64" mass="7059">MEHLAPATRLRPWTPPLGPGINTSPFPSGAESIYRLEQSVDQENGQCFSKANLLYLSKRVITSS</sequence>
<evidence type="ECO:0000256" key="1">
    <source>
        <dbReference type="SAM" id="MobiDB-lite"/>
    </source>
</evidence>
<feature type="region of interest" description="Disordered" evidence="1">
    <location>
        <begin position="1"/>
        <end position="28"/>
    </location>
</feature>
<dbReference type="AlphaFoldDB" id="A0A6A5T5W8"/>
<keyword evidence="3" id="KW-1185">Reference proteome</keyword>
<evidence type="ECO:0000313" key="2">
    <source>
        <dbReference type="EMBL" id="KAF1948013.1"/>
    </source>
</evidence>
<organism evidence="2 3">
    <name type="scientific">Clathrospora elynae</name>
    <dbReference type="NCBI Taxonomy" id="706981"/>
    <lineage>
        <taxon>Eukaryota</taxon>
        <taxon>Fungi</taxon>
        <taxon>Dikarya</taxon>
        <taxon>Ascomycota</taxon>
        <taxon>Pezizomycotina</taxon>
        <taxon>Dothideomycetes</taxon>
        <taxon>Pleosporomycetidae</taxon>
        <taxon>Pleosporales</taxon>
        <taxon>Diademaceae</taxon>
        <taxon>Clathrospora</taxon>
    </lineage>
</organism>
<proteinExistence type="predicted"/>
<evidence type="ECO:0000313" key="3">
    <source>
        <dbReference type="Proteomes" id="UP000800038"/>
    </source>
</evidence>
<gene>
    <name evidence="2" type="ORF">EJ02DRAFT_449481</name>
</gene>